<organism evidence="1 2">
    <name type="scientific">Homarus americanus</name>
    <name type="common">American lobster</name>
    <dbReference type="NCBI Taxonomy" id="6706"/>
    <lineage>
        <taxon>Eukaryota</taxon>
        <taxon>Metazoa</taxon>
        <taxon>Ecdysozoa</taxon>
        <taxon>Arthropoda</taxon>
        <taxon>Crustacea</taxon>
        <taxon>Multicrustacea</taxon>
        <taxon>Malacostraca</taxon>
        <taxon>Eumalacostraca</taxon>
        <taxon>Eucarida</taxon>
        <taxon>Decapoda</taxon>
        <taxon>Pleocyemata</taxon>
        <taxon>Astacidea</taxon>
        <taxon>Nephropoidea</taxon>
        <taxon>Nephropidae</taxon>
        <taxon>Homarus</taxon>
    </lineage>
</organism>
<evidence type="ECO:0000313" key="2">
    <source>
        <dbReference type="Proteomes" id="UP000747542"/>
    </source>
</evidence>
<dbReference type="AlphaFoldDB" id="A0A8J5NJQ4"/>
<reference evidence="1" key="1">
    <citation type="journal article" date="2021" name="Sci. Adv.">
        <title>The American lobster genome reveals insights on longevity, neural, and immune adaptations.</title>
        <authorList>
            <person name="Polinski J.M."/>
            <person name="Zimin A.V."/>
            <person name="Clark K.F."/>
            <person name="Kohn A.B."/>
            <person name="Sadowski N."/>
            <person name="Timp W."/>
            <person name="Ptitsyn A."/>
            <person name="Khanna P."/>
            <person name="Romanova D.Y."/>
            <person name="Williams P."/>
            <person name="Greenwood S.J."/>
            <person name="Moroz L.L."/>
            <person name="Walt D.R."/>
            <person name="Bodnar A.G."/>
        </authorList>
    </citation>
    <scope>NUCLEOTIDE SEQUENCE</scope>
    <source>
        <strain evidence="1">GMGI-L3</strain>
    </source>
</reference>
<gene>
    <name evidence="1" type="ORF">Hamer_G004019</name>
</gene>
<sequence>MDPTFKTMRENAMKLRIVNDTAERGIALIQAYNQSLTKDEEQKQYLLRTVHEHRKTCLEPTKGALMK</sequence>
<keyword evidence="2" id="KW-1185">Reference proteome</keyword>
<accession>A0A8J5NJQ4</accession>
<evidence type="ECO:0000313" key="1">
    <source>
        <dbReference type="EMBL" id="KAG7178211.1"/>
    </source>
</evidence>
<protein>
    <submittedName>
        <fullName evidence="1">Uncharacterized protein</fullName>
    </submittedName>
</protein>
<name>A0A8J5NJQ4_HOMAM</name>
<proteinExistence type="predicted"/>
<comment type="caution">
    <text evidence="1">The sequence shown here is derived from an EMBL/GenBank/DDBJ whole genome shotgun (WGS) entry which is preliminary data.</text>
</comment>
<dbReference type="Proteomes" id="UP000747542">
    <property type="component" value="Unassembled WGS sequence"/>
</dbReference>
<dbReference type="PANTHER" id="PTHR46113">
    <property type="entry name" value="SNAC DOMAIN-CONTAINING PROTEIN"/>
    <property type="match status" value="1"/>
</dbReference>
<dbReference type="PANTHER" id="PTHR46113:SF1">
    <property type="entry name" value="PEPTIDASE M17 LEUCYL AMINOPEPTIDASE N-TERMINAL DOMAIN-CONTAINING PROTEIN"/>
    <property type="match status" value="1"/>
</dbReference>
<dbReference type="EMBL" id="JAHLQT010000697">
    <property type="protein sequence ID" value="KAG7178211.1"/>
    <property type="molecule type" value="Genomic_DNA"/>
</dbReference>